<dbReference type="InterPro" id="IPR039426">
    <property type="entry name" value="TonB-dep_rcpt-like"/>
</dbReference>
<dbReference type="InterPro" id="IPR023997">
    <property type="entry name" value="TonB-dep_OMP_SusC/RagA_CS"/>
</dbReference>
<dbReference type="Gene3D" id="2.170.130.10">
    <property type="entry name" value="TonB-dependent receptor, plug domain"/>
    <property type="match status" value="1"/>
</dbReference>
<dbReference type="SUPFAM" id="SSF49464">
    <property type="entry name" value="Carboxypeptidase regulatory domain-like"/>
    <property type="match status" value="1"/>
</dbReference>
<dbReference type="AlphaFoldDB" id="A0A4V3GKW8"/>
<protein>
    <submittedName>
        <fullName evidence="4">TonB-linked SusC/RagA family outer membrane protein</fullName>
    </submittedName>
</protein>
<dbReference type="FunFam" id="2.170.130.10:FF:000003">
    <property type="entry name" value="SusC/RagA family TonB-linked outer membrane protein"/>
    <property type="match status" value="1"/>
</dbReference>
<dbReference type="PROSITE" id="PS52016">
    <property type="entry name" value="TONB_DEPENDENT_REC_3"/>
    <property type="match status" value="1"/>
</dbReference>
<dbReference type="GO" id="GO:0009279">
    <property type="term" value="C:cell outer membrane"/>
    <property type="evidence" value="ECO:0007669"/>
    <property type="project" value="UniProtKB-SubCell"/>
</dbReference>
<comment type="similarity">
    <text evidence="2">Belongs to the TonB-dependent receptor family.</text>
</comment>
<sequence>MKSRIAWLRPPRHLFPLFFIVLFLPALTWAQDNLITVKGRVTSGGSPVPGATITVKGTSNGTTADATGAFHLKVPSDGALIITAINYAPAEFPVRGRTTLSVELEATEKSLGDVVVVGYGTQKKATLTGSISSVQGSEVVKSPQPNLSNSLAGRFSGLIANNTSGEPGYDGSGILIRGLATTGDNSVLIVVDGVPGQIGGLERLDPHDIESFSILKDASAAVYGSRAANGVILITTKRGKMGKPQINYNLNVGVASATRLPKMADAPMYATLMNEIEYYDNPAGGLNQFYTAAQIQKFRDGSDPIYYPNTDWRALTLRKSVPQTQQNLSLSGGTENIKYFLSAGLTTQDALYRNGATKYNQYNFRSNIDATVTPRLKFGLYLSGREESRQYPQVGASDIFRAIYRAYPTVLAQYPNGLLTTGIENDNPIAEVTSIGGTNVNPTYVFNGILKGSYSIPGVRGLSVDGFFAVDESFSFDKSFAKPYNLWTYDSTNKVYDATIVGGSNNLATLYESQQNTSLLTSNLKLNYTRQFGDHHVDAFVAYEQSTNHYDVFDANRLDFPTDLTPELSQGGSAATDATNGGSSYNFTRRSYIGRLDYNYKEKYLLEVQGRVDGSSTFPAGKQYGLFPAVSAGWRISKEKWFNVPVFDDLKFRASYGELGNDNVGLFQYFDNYGFNNQYVIGGSIHPGIDLTKLANPDITWERAKKTDIGLNAAFLHHFTLEFIYFQQKRSDILMAPSAAIAAVTGIVNPYSGSTLTPSENIGKINNNGVEATLGYTNHSGDFSYGISGNFTYAKSKVIYIGEAAGTLPYQAQTGHPLGTYLLYQATGIFRSAADLAKYPHLTGNQLGDLIYKDYNGDGQITADDQVRSKYGDIPLITYGFVLNGGYKNWDLSMVFAGQADVSTYVLPESGTVGNFYSSWADNRWSPNNPNGTYPRVDDRASSSINGGLYNNTFWLNNSAFLRMKNIQLGYTVNSKTLTKIKVTALRFYVSAFNLFTITKVKDYDPEGTSGSGQFYPQQKIINGGLNVSF</sequence>
<keyword evidence="2" id="KW-1134">Transmembrane beta strand</keyword>
<keyword evidence="2" id="KW-0472">Membrane</keyword>
<dbReference type="NCBIfam" id="TIGR04057">
    <property type="entry name" value="SusC_RagA_signa"/>
    <property type="match status" value="1"/>
</dbReference>
<dbReference type="Pfam" id="PF07715">
    <property type="entry name" value="Plug"/>
    <property type="match status" value="1"/>
</dbReference>
<dbReference type="OrthoDB" id="601301at2"/>
<dbReference type="PANTHER" id="PTHR30069:SF29">
    <property type="entry name" value="HEMOGLOBIN AND HEMOGLOBIN-HAPTOGLOBIN-BINDING PROTEIN 1-RELATED"/>
    <property type="match status" value="1"/>
</dbReference>
<comment type="caution">
    <text evidence="4">The sequence shown here is derived from an EMBL/GenBank/DDBJ whole genome shotgun (WGS) entry which is preliminary data.</text>
</comment>
<dbReference type="InterPro" id="IPR037066">
    <property type="entry name" value="Plug_dom_sf"/>
</dbReference>
<keyword evidence="5" id="KW-1185">Reference proteome</keyword>
<keyword evidence="2" id="KW-0812">Transmembrane</keyword>
<keyword evidence="2" id="KW-0998">Cell outer membrane</keyword>
<proteinExistence type="inferred from homology"/>
<evidence type="ECO:0000313" key="4">
    <source>
        <dbReference type="EMBL" id="TDW97272.1"/>
    </source>
</evidence>
<dbReference type="NCBIfam" id="TIGR04056">
    <property type="entry name" value="OMP_RagA_SusC"/>
    <property type="match status" value="1"/>
</dbReference>
<name>A0A4V3GKW8_9BACT</name>
<keyword evidence="2" id="KW-0813">Transport</keyword>
<accession>A0A4V3GKW8</accession>
<gene>
    <name evidence="4" type="ORF">EDB95_5119</name>
</gene>
<dbReference type="InterPro" id="IPR023996">
    <property type="entry name" value="TonB-dep_OMP_SusC/RagA"/>
</dbReference>
<dbReference type="EMBL" id="SODV01000002">
    <property type="protein sequence ID" value="TDW97272.1"/>
    <property type="molecule type" value="Genomic_DNA"/>
</dbReference>
<evidence type="ECO:0000313" key="5">
    <source>
        <dbReference type="Proteomes" id="UP000294498"/>
    </source>
</evidence>
<dbReference type="Pfam" id="PF13715">
    <property type="entry name" value="CarbopepD_reg_2"/>
    <property type="match status" value="1"/>
</dbReference>
<dbReference type="PANTHER" id="PTHR30069">
    <property type="entry name" value="TONB-DEPENDENT OUTER MEMBRANE RECEPTOR"/>
    <property type="match status" value="1"/>
</dbReference>
<reference evidence="4 5" key="1">
    <citation type="submission" date="2019-03" db="EMBL/GenBank/DDBJ databases">
        <title>Genomic Encyclopedia of Type Strains, Phase IV (KMG-IV): sequencing the most valuable type-strain genomes for metagenomic binning, comparative biology and taxonomic classification.</title>
        <authorList>
            <person name="Goeker M."/>
        </authorList>
    </citation>
    <scope>NUCLEOTIDE SEQUENCE [LARGE SCALE GENOMIC DNA]</scope>
    <source>
        <strain evidence="4 5">DSM 100059</strain>
    </source>
</reference>
<dbReference type="GO" id="GO:0044718">
    <property type="term" value="P:siderophore transmembrane transport"/>
    <property type="evidence" value="ECO:0007669"/>
    <property type="project" value="TreeGrafter"/>
</dbReference>
<evidence type="ECO:0000256" key="2">
    <source>
        <dbReference type="PROSITE-ProRule" id="PRU01360"/>
    </source>
</evidence>
<organism evidence="4 5">
    <name type="scientific">Dinghuibacter silviterrae</name>
    <dbReference type="NCBI Taxonomy" id="1539049"/>
    <lineage>
        <taxon>Bacteria</taxon>
        <taxon>Pseudomonadati</taxon>
        <taxon>Bacteroidota</taxon>
        <taxon>Chitinophagia</taxon>
        <taxon>Chitinophagales</taxon>
        <taxon>Chitinophagaceae</taxon>
        <taxon>Dinghuibacter</taxon>
    </lineage>
</organism>
<feature type="domain" description="TonB-dependent receptor plug" evidence="3">
    <location>
        <begin position="124"/>
        <end position="231"/>
    </location>
</feature>
<dbReference type="Gene3D" id="2.60.40.1120">
    <property type="entry name" value="Carboxypeptidase-like, regulatory domain"/>
    <property type="match status" value="1"/>
</dbReference>
<dbReference type="GO" id="GO:0015344">
    <property type="term" value="F:siderophore uptake transmembrane transporter activity"/>
    <property type="evidence" value="ECO:0007669"/>
    <property type="project" value="TreeGrafter"/>
</dbReference>
<dbReference type="Proteomes" id="UP000294498">
    <property type="component" value="Unassembled WGS sequence"/>
</dbReference>
<evidence type="ECO:0000256" key="1">
    <source>
        <dbReference type="ARBA" id="ARBA00022729"/>
    </source>
</evidence>
<dbReference type="SUPFAM" id="SSF56935">
    <property type="entry name" value="Porins"/>
    <property type="match status" value="1"/>
</dbReference>
<keyword evidence="1" id="KW-0732">Signal</keyword>
<dbReference type="InterPro" id="IPR008969">
    <property type="entry name" value="CarboxyPept-like_regulatory"/>
</dbReference>
<comment type="subcellular location">
    <subcellularLocation>
        <location evidence="2">Cell outer membrane</location>
        <topology evidence="2">Multi-pass membrane protein</topology>
    </subcellularLocation>
</comment>
<evidence type="ECO:0000259" key="3">
    <source>
        <dbReference type="Pfam" id="PF07715"/>
    </source>
</evidence>
<dbReference type="InterPro" id="IPR012910">
    <property type="entry name" value="Plug_dom"/>
</dbReference>